<gene>
    <name evidence="1" type="ORF">I4901_07245</name>
</gene>
<organism evidence="1 2">
    <name type="scientific">Proteus terrae subsp. cibarius</name>
    <dbReference type="NCBI Taxonomy" id="626774"/>
    <lineage>
        <taxon>Bacteria</taxon>
        <taxon>Pseudomonadati</taxon>
        <taxon>Pseudomonadota</taxon>
        <taxon>Gammaproteobacteria</taxon>
        <taxon>Enterobacterales</taxon>
        <taxon>Morganellaceae</taxon>
        <taxon>Proteus</taxon>
    </lineage>
</organism>
<evidence type="ECO:0000313" key="1">
    <source>
        <dbReference type="EMBL" id="MBG2914158.1"/>
    </source>
</evidence>
<sequence>MSETTNKESLLYTINTFLLEINKLFQPISLTIENLNNWLKTPEGKEFLLIIKESKELKLQVPPIYLNHK</sequence>
<dbReference type="RefSeq" id="WP_141179066.1">
    <property type="nucleotide sequence ID" value="NZ_JADSJR010000007.1"/>
</dbReference>
<dbReference type="Proteomes" id="UP000612266">
    <property type="component" value="Unassembled WGS sequence"/>
</dbReference>
<protein>
    <submittedName>
        <fullName evidence="1">Uncharacterized protein</fullName>
    </submittedName>
</protein>
<dbReference type="AlphaFoldDB" id="A0A8I0WRW8"/>
<comment type="caution">
    <text evidence="1">The sequence shown here is derived from an EMBL/GenBank/DDBJ whole genome shotgun (WGS) entry which is preliminary data.</text>
</comment>
<dbReference type="EMBL" id="JADSJR010000007">
    <property type="protein sequence ID" value="MBG2914158.1"/>
    <property type="molecule type" value="Genomic_DNA"/>
</dbReference>
<reference evidence="1" key="1">
    <citation type="submission" date="2020-11" db="EMBL/GenBank/DDBJ databases">
        <title>Enhanced detection system for hospital associated transmission using whole genome sequencing surveillance.</title>
        <authorList>
            <person name="Harrison L.H."/>
            <person name="Van Tyne D."/>
            <person name="Marsh J.W."/>
            <person name="Griffith M.P."/>
            <person name="Snyder D.J."/>
            <person name="Cooper V.S."/>
            <person name="Mustapha M."/>
        </authorList>
    </citation>
    <scope>NUCLEOTIDE SEQUENCE</scope>
    <source>
        <strain evidence="1">PR00070</strain>
    </source>
</reference>
<accession>A0A8I0WRW8</accession>
<name>A0A8I0WRW8_9GAMM</name>
<evidence type="ECO:0000313" key="2">
    <source>
        <dbReference type="Proteomes" id="UP000612266"/>
    </source>
</evidence>
<proteinExistence type="predicted"/>